<dbReference type="EMBL" id="MLJW01000247">
    <property type="protein sequence ID" value="OIQ91855.1"/>
    <property type="molecule type" value="Genomic_DNA"/>
</dbReference>
<dbReference type="PANTHER" id="PTHR24567:SF26">
    <property type="entry name" value="REGULATORY PROTEIN YEIL"/>
    <property type="match status" value="1"/>
</dbReference>
<dbReference type="PANTHER" id="PTHR24567">
    <property type="entry name" value="CRP FAMILY TRANSCRIPTIONAL REGULATORY PROTEIN"/>
    <property type="match status" value="1"/>
</dbReference>
<dbReference type="SUPFAM" id="SSF51206">
    <property type="entry name" value="cAMP-binding domain-like"/>
    <property type="match status" value="1"/>
</dbReference>
<dbReference type="SMART" id="SM00100">
    <property type="entry name" value="cNMP"/>
    <property type="match status" value="1"/>
</dbReference>
<protein>
    <submittedName>
        <fullName evidence="2">DNA-binding transcriptional dual regulator Crp</fullName>
    </submittedName>
</protein>
<accession>A0A1J5RIN6</accession>
<dbReference type="PROSITE" id="PS50042">
    <property type="entry name" value="CNMP_BINDING_3"/>
    <property type="match status" value="1"/>
</dbReference>
<proteinExistence type="predicted"/>
<sequence length="161" mass="17890">MSEVADYKVVRNSTVGTELTEDKAKLLAEKLGVRRLKDGELLVKEGEADQTLFILAAGRLTVTSKDADGTEQVVYTMKEGECAGTRAFVEQSPRKATLRAVGNSTVYTLTPADFESLLDAEPRLAFLVMRALFRVTHANLSRMNQETRQLANYINKTQGRY</sequence>
<dbReference type="InterPro" id="IPR000595">
    <property type="entry name" value="cNMP-bd_dom"/>
</dbReference>
<keyword evidence="2" id="KW-0238">DNA-binding</keyword>
<reference evidence="2" key="1">
    <citation type="submission" date="2016-10" db="EMBL/GenBank/DDBJ databases">
        <title>Sequence of Gallionella enrichment culture.</title>
        <authorList>
            <person name="Poehlein A."/>
            <person name="Muehling M."/>
            <person name="Daniel R."/>
        </authorList>
    </citation>
    <scope>NUCLEOTIDE SEQUENCE</scope>
</reference>
<evidence type="ECO:0000313" key="2">
    <source>
        <dbReference type="EMBL" id="OIQ91855.1"/>
    </source>
</evidence>
<dbReference type="InterPro" id="IPR018490">
    <property type="entry name" value="cNMP-bd_dom_sf"/>
</dbReference>
<feature type="domain" description="Cyclic nucleotide-binding" evidence="1">
    <location>
        <begin position="15"/>
        <end position="118"/>
    </location>
</feature>
<name>A0A1J5RIN6_9ZZZZ</name>
<evidence type="ECO:0000259" key="1">
    <source>
        <dbReference type="PROSITE" id="PS50042"/>
    </source>
</evidence>
<dbReference type="GO" id="GO:0005829">
    <property type="term" value="C:cytosol"/>
    <property type="evidence" value="ECO:0007669"/>
    <property type="project" value="TreeGrafter"/>
</dbReference>
<dbReference type="Gene3D" id="2.60.120.10">
    <property type="entry name" value="Jelly Rolls"/>
    <property type="match status" value="1"/>
</dbReference>
<dbReference type="AlphaFoldDB" id="A0A1J5RIN6"/>
<dbReference type="Pfam" id="PF00027">
    <property type="entry name" value="cNMP_binding"/>
    <property type="match status" value="1"/>
</dbReference>
<dbReference type="InterPro" id="IPR050397">
    <property type="entry name" value="Env_Response_Regulators"/>
</dbReference>
<dbReference type="InterPro" id="IPR014710">
    <property type="entry name" value="RmlC-like_jellyroll"/>
</dbReference>
<gene>
    <name evidence="2" type="ORF">GALL_262260</name>
</gene>
<dbReference type="GO" id="GO:0003677">
    <property type="term" value="F:DNA binding"/>
    <property type="evidence" value="ECO:0007669"/>
    <property type="project" value="UniProtKB-KW"/>
</dbReference>
<dbReference type="CDD" id="cd00038">
    <property type="entry name" value="CAP_ED"/>
    <property type="match status" value="1"/>
</dbReference>
<dbReference type="GO" id="GO:0003700">
    <property type="term" value="F:DNA-binding transcription factor activity"/>
    <property type="evidence" value="ECO:0007669"/>
    <property type="project" value="TreeGrafter"/>
</dbReference>
<organism evidence="2">
    <name type="scientific">mine drainage metagenome</name>
    <dbReference type="NCBI Taxonomy" id="410659"/>
    <lineage>
        <taxon>unclassified sequences</taxon>
        <taxon>metagenomes</taxon>
        <taxon>ecological metagenomes</taxon>
    </lineage>
</organism>
<comment type="caution">
    <text evidence="2">The sequence shown here is derived from an EMBL/GenBank/DDBJ whole genome shotgun (WGS) entry which is preliminary data.</text>
</comment>